<dbReference type="InterPro" id="IPR013149">
    <property type="entry name" value="ADH-like_C"/>
</dbReference>
<dbReference type="SUPFAM" id="SSF51735">
    <property type="entry name" value="NAD(P)-binding Rossmann-fold domains"/>
    <property type="match status" value="1"/>
</dbReference>
<keyword evidence="12" id="KW-1185">Reference proteome</keyword>
<keyword evidence="6" id="KW-0443">Lipid metabolism</keyword>
<reference evidence="11" key="1">
    <citation type="submission" date="2022-12" db="EMBL/GenBank/DDBJ databases">
        <title>Chromosome-level genome assembly of the bean flower thrips Megalurothrips usitatus.</title>
        <authorList>
            <person name="Ma L."/>
            <person name="Liu Q."/>
            <person name="Li H."/>
            <person name="Cai W."/>
        </authorList>
    </citation>
    <scope>NUCLEOTIDE SEQUENCE</scope>
    <source>
        <strain evidence="11">Cailab_2022a</strain>
    </source>
</reference>
<dbReference type="GO" id="GO:0004312">
    <property type="term" value="F:fatty acid synthase activity"/>
    <property type="evidence" value="ECO:0007669"/>
    <property type="project" value="TreeGrafter"/>
</dbReference>
<protein>
    <recommendedName>
        <fullName evidence="10">Enoyl reductase (ER) domain-containing protein</fullName>
    </recommendedName>
</protein>
<feature type="compositionally biased region" description="Basic and acidic residues" evidence="9">
    <location>
        <begin position="1040"/>
        <end position="1050"/>
    </location>
</feature>
<dbReference type="InterPro" id="IPR036291">
    <property type="entry name" value="NAD(P)-bd_dom_sf"/>
</dbReference>
<dbReference type="GO" id="GO:0016491">
    <property type="term" value="F:oxidoreductase activity"/>
    <property type="evidence" value="ECO:0007669"/>
    <property type="project" value="UniProtKB-KW"/>
</dbReference>
<feature type="region of interest" description="Disordered" evidence="9">
    <location>
        <begin position="1204"/>
        <end position="1268"/>
    </location>
</feature>
<keyword evidence="5" id="KW-0560">Oxidoreductase</keyword>
<evidence type="ECO:0000313" key="11">
    <source>
        <dbReference type="EMBL" id="KAJ1522852.1"/>
    </source>
</evidence>
<accession>A0AAV7XE44</accession>
<sequence length="1268" mass="134872">MTFRQILVDRWQKISTTGTCTLLADMMPGTALVEIAEHESDTLVARGYASEITDADEQPPNLPALSAAELRQAITISKAEVYRAMQLLGLRYASKYQCIQSVQMGDSDWQVAVTFNGDFSCLFESVLQIYILKGTEEAHSGRLPKSLQRLDIDPSKLNGNSEIQLRLNLASGVLEGDGLYAFGVSTEQCPAELYFDSTPTALQFVPFGETKFQTVNEFLRVVVDGVLESSDHQKAGDKTELTLMELPNGPKTTDISNALVAAIRAATGVKSRIVKLTAAGTDPPGCKGPVPLLVTGPDTMMEAVCSLAVGLTDSLLAWSGERLSGPLSAAAGSKLAVVAEQRMGDEWLSLLRRATPISDADAVVVKLQPAMPPPPVVLSTTAAIVLVWRGIDEVAMQSAIAEAETRPYSDRARLVFILDDTAPPFSLSTALYGDQLARGARVNVLVRGGIWGCWRSVPVPKPLSPALSASSLGDVKLEFVGPNPLDAGSLSGHVDYVGVEAGGRRVFGVGQWLADYCRPRPDPLLRWPVPRGWSARDAATVPYVYSAVYYALKLKAEARRGESILVNEGASAIGQAAIRVASQLGCGPIYTTVRDAKQREVVRGLFPQLEPSHVLACGDGGSFEYRLRLLTHGRGVRLVVNTLGDSELRASLRCLSHWGRMLHYKREDMISARTIGSQLFLNSITLYGFSGSELFRGSERERVEVAEAMRRGLEDGTVQPIAGASVYDTLSGVDQCEPCTKAVIKVDSSSPSANQQCDPHKCYLVVGSQAADALAVAARLSTLGARQVLAAVGTSASAAAVRQQQRVLRRQNGTHLHVQQVRAWSPAAAHDLVKAAASVAPLQAAVVIVKDDVGAETSALLCDALPDAGLVLLAERADSACQLAALSSRRHGRHTACMAAAITDALDHLADLLCGASSSAVTVLPSATSTTQGLVDPRRWLPQTPAALSEVSQGVARCGRGPQLLELPSLARPSRALGESQPLFVLPPLGVLDAAAKKEVAGLAARLFSPVLVVEASVQAGVESTAKAIVKVGVHLNGEDDLRSARETHSVRPTGDPNPPAVGALQRAGLAPGRRAGSGGAAAAGGGGQARLPLPGAVRRRRRDAVGARPPGRAGRRPRQPGPDRRARAARHARRGRARGRHRQPPVGREQPLRVGGARRPLVRGGPADPKRERKRRASLCYQSRPLHSVVSLLVSCVKSNDAPLPAGPQRAPAGVRRPRPGQRRARPVPQRELRHVADGGRGPANGHQQQARHRLTPPAHAVSKSCI</sequence>
<evidence type="ECO:0000256" key="2">
    <source>
        <dbReference type="ARBA" id="ARBA00022516"/>
    </source>
</evidence>
<feature type="compositionally biased region" description="Gly residues" evidence="9">
    <location>
        <begin position="1076"/>
        <end position="1089"/>
    </location>
</feature>
<dbReference type="InterPro" id="IPR050091">
    <property type="entry name" value="PKS_NRPS_Biosynth_Enz"/>
</dbReference>
<evidence type="ECO:0000256" key="9">
    <source>
        <dbReference type="SAM" id="MobiDB-lite"/>
    </source>
</evidence>
<feature type="domain" description="Enoyl reductase (ER)" evidence="10">
    <location>
        <begin position="452"/>
        <end position="789"/>
    </location>
</feature>
<feature type="compositionally biased region" description="Basic residues" evidence="9">
    <location>
        <begin position="1217"/>
        <end position="1227"/>
    </location>
</feature>
<comment type="caution">
    <text evidence="11">The sequence shown here is derived from an EMBL/GenBank/DDBJ whole genome shotgun (WGS) entry which is preliminary data.</text>
</comment>
<name>A0AAV7XE44_9NEOP</name>
<evidence type="ECO:0000256" key="8">
    <source>
        <dbReference type="ARBA" id="ARBA00023268"/>
    </source>
</evidence>
<keyword evidence="3" id="KW-0276">Fatty acid metabolism</keyword>
<dbReference type="InterPro" id="IPR042104">
    <property type="entry name" value="PKS_dehydratase_sf"/>
</dbReference>
<dbReference type="Proteomes" id="UP001075354">
    <property type="component" value="Chromosome 11"/>
</dbReference>
<feature type="compositionally biased region" description="Basic and acidic residues" evidence="9">
    <location>
        <begin position="1230"/>
        <end position="1239"/>
    </location>
</feature>
<feature type="compositionally biased region" description="Low complexity" evidence="9">
    <location>
        <begin position="1063"/>
        <end position="1075"/>
    </location>
</feature>
<evidence type="ECO:0000256" key="6">
    <source>
        <dbReference type="ARBA" id="ARBA00023098"/>
    </source>
</evidence>
<evidence type="ECO:0000256" key="1">
    <source>
        <dbReference type="ARBA" id="ARBA00022450"/>
    </source>
</evidence>
<keyword evidence="8" id="KW-0511">Multifunctional enzyme</keyword>
<dbReference type="EMBL" id="JAPTSV010000011">
    <property type="protein sequence ID" value="KAJ1522852.1"/>
    <property type="molecule type" value="Genomic_DNA"/>
</dbReference>
<keyword evidence="2" id="KW-0444">Lipid biosynthesis</keyword>
<gene>
    <name evidence="11" type="ORF">ONE63_002000</name>
</gene>
<evidence type="ECO:0000256" key="4">
    <source>
        <dbReference type="ARBA" id="ARBA00022857"/>
    </source>
</evidence>
<feature type="region of interest" description="Disordered" evidence="9">
    <location>
        <begin position="1040"/>
        <end position="1179"/>
    </location>
</feature>
<evidence type="ECO:0000259" key="10">
    <source>
        <dbReference type="SMART" id="SM00829"/>
    </source>
</evidence>
<dbReference type="Pfam" id="PF00107">
    <property type="entry name" value="ADH_zinc_N"/>
    <property type="match status" value="1"/>
</dbReference>
<dbReference type="SMART" id="SM00829">
    <property type="entry name" value="PKS_ER"/>
    <property type="match status" value="1"/>
</dbReference>
<dbReference type="AlphaFoldDB" id="A0AAV7XE44"/>
<dbReference type="Gene3D" id="3.10.129.110">
    <property type="entry name" value="Polyketide synthase dehydratase"/>
    <property type="match status" value="1"/>
</dbReference>
<organism evidence="11 12">
    <name type="scientific">Megalurothrips usitatus</name>
    <name type="common">bean blossom thrips</name>
    <dbReference type="NCBI Taxonomy" id="439358"/>
    <lineage>
        <taxon>Eukaryota</taxon>
        <taxon>Metazoa</taxon>
        <taxon>Ecdysozoa</taxon>
        <taxon>Arthropoda</taxon>
        <taxon>Hexapoda</taxon>
        <taxon>Insecta</taxon>
        <taxon>Pterygota</taxon>
        <taxon>Neoptera</taxon>
        <taxon>Paraneoptera</taxon>
        <taxon>Thysanoptera</taxon>
        <taxon>Terebrantia</taxon>
        <taxon>Thripoidea</taxon>
        <taxon>Thripidae</taxon>
        <taxon>Megalurothrips</taxon>
    </lineage>
</organism>
<evidence type="ECO:0000256" key="5">
    <source>
        <dbReference type="ARBA" id="ARBA00023002"/>
    </source>
</evidence>
<feature type="compositionally biased region" description="Basic residues" evidence="9">
    <location>
        <begin position="1128"/>
        <end position="1144"/>
    </location>
</feature>
<keyword evidence="7" id="KW-0275">Fatty acid biosynthesis</keyword>
<dbReference type="InterPro" id="IPR020843">
    <property type="entry name" value="ER"/>
</dbReference>
<keyword evidence="1" id="KW-0596">Phosphopantetheine</keyword>
<evidence type="ECO:0000256" key="7">
    <source>
        <dbReference type="ARBA" id="ARBA00023160"/>
    </source>
</evidence>
<evidence type="ECO:0000313" key="12">
    <source>
        <dbReference type="Proteomes" id="UP001075354"/>
    </source>
</evidence>
<dbReference type="PANTHER" id="PTHR43775">
    <property type="entry name" value="FATTY ACID SYNTHASE"/>
    <property type="match status" value="1"/>
</dbReference>
<dbReference type="Gene3D" id="3.40.50.720">
    <property type="entry name" value="NAD(P)-binding Rossmann-like Domain"/>
    <property type="match status" value="1"/>
</dbReference>
<proteinExistence type="predicted"/>
<dbReference type="PANTHER" id="PTHR43775:SF7">
    <property type="entry name" value="FATTY ACID SYNTHASE"/>
    <property type="match status" value="1"/>
</dbReference>
<keyword evidence="4" id="KW-0521">NADP</keyword>
<evidence type="ECO:0000256" key="3">
    <source>
        <dbReference type="ARBA" id="ARBA00022832"/>
    </source>
</evidence>
<dbReference type="GO" id="GO:0006633">
    <property type="term" value="P:fatty acid biosynthetic process"/>
    <property type="evidence" value="ECO:0007669"/>
    <property type="project" value="UniProtKB-KW"/>
</dbReference>
<dbReference type="CDD" id="cd05195">
    <property type="entry name" value="enoyl_red"/>
    <property type="match status" value="1"/>
</dbReference>
<dbReference type="Gene3D" id="3.90.180.10">
    <property type="entry name" value="Medium-chain alcohol dehydrogenases, catalytic domain"/>
    <property type="match status" value="1"/>
</dbReference>